<dbReference type="GO" id="GO:0006696">
    <property type="term" value="P:ergosterol biosynthetic process"/>
    <property type="evidence" value="ECO:0007669"/>
    <property type="project" value="TreeGrafter"/>
</dbReference>
<comment type="caution">
    <text evidence="14">The sequence shown here is derived from an EMBL/GenBank/DDBJ whole genome shotgun (WGS) entry which is preliminary data.</text>
</comment>
<dbReference type="InterPro" id="IPR035102">
    <property type="entry name" value="Phosphomevalonate_kinase"/>
</dbReference>
<evidence type="ECO:0000256" key="13">
    <source>
        <dbReference type="PIRNR" id="PIRNR017288"/>
    </source>
</evidence>
<dbReference type="GO" id="GO:0005777">
    <property type="term" value="C:peroxisome"/>
    <property type="evidence" value="ECO:0007669"/>
    <property type="project" value="TreeGrafter"/>
</dbReference>
<keyword evidence="8" id="KW-0067">ATP-binding</keyword>
<evidence type="ECO:0000256" key="2">
    <source>
        <dbReference type="ARBA" id="ARBA00006495"/>
    </source>
</evidence>
<dbReference type="Proteomes" id="UP000759537">
    <property type="component" value="Unassembled WGS sequence"/>
</dbReference>
<comment type="pathway">
    <text evidence="1 13">Isoprenoid biosynthesis; isopentenyl diphosphate biosynthesis via mevalonate pathway; isopentenyl diphosphate from (R)-mevalonate: step 2/3.</text>
</comment>
<dbReference type="GO" id="GO:0004631">
    <property type="term" value="F:phosphomevalonate kinase activity"/>
    <property type="evidence" value="ECO:0007669"/>
    <property type="project" value="UniProtKB-UniRule"/>
</dbReference>
<evidence type="ECO:0000256" key="6">
    <source>
        <dbReference type="ARBA" id="ARBA00022741"/>
    </source>
</evidence>
<reference evidence="14" key="2">
    <citation type="journal article" date="2020" name="Nat. Commun.">
        <title>Large-scale genome sequencing of mycorrhizal fungi provides insights into the early evolution of symbiotic traits.</title>
        <authorList>
            <person name="Miyauchi S."/>
            <person name="Kiss E."/>
            <person name="Kuo A."/>
            <person name="Drula E."/>
            <person name="Kohler A."/>
            <person name="Sanchez-Garcia M."/>
            <person name="Morin E."/>
            <person name="Andreopoulos B."/>
            <person name="Barry K.W."/>
            <person name="Bonito G."/>
            <person name="Buee M."/>
            <person name="Carver A."/>
            <person name="Chen C."/>
            <person name="Cichocki N."/>
            <person name="Clum A."/>
            <person name="Culley D."/>
            <person name="Crous P.W."/>
            <person name="Fauchery L."/>
            <person name="Girlanda M."/>
            <person name="Hayes R.D."/>
            <person name="Keri Z."/>
            <person name="LaButti K."/>
            <person name="Lipzen A."/>
            <person name="Lombard V."/>
            <person name="Magnuson J."/>
            <person name="Maillard F."/>
            <person name="Murat C."/>
            <person name="Nolan M."/>
            <person name="Ohm R.A."/>
            <person name="Pangilinan J."/>
            <person name="Pereira M.F."/>
            <person name="Perotto S."/>
            <person name="Peter M."/>
            <person name="Pfister S."/>
            <person name="Riley R."/>
            <person name="Sitrit Y."/>
            <person name="Stielow J.B."/>
            <person name="Szollosi G."/>
            <person name="Zifcakova L."/>
            <person name="Stursova M."/>
            <person name="Spatafora J.W."/>
            <person name="Tedersoo L."/>
            <person name="Vaario L.M."/>
            <person name="Yamada A."/>
            <person name="Yan M."/>
            <person name="Wang P."/>
            <person name="Xu J."/>
            <person name="Bruns T."/>
            <person name="Baldrian P."/>
            <person name="Vilgalys R."/>
            <person name="Dunand C."/>
            <person name="Henrissat B."/>
            <person name="Grigoriev I.V."/>
            <person name="Hibbett D."/>
            <person name="Nagy L.G."/>
            <person name="Martin F.M."/>
        </authorList>
    </citation>
    <scope>NUCLEOTIDE SEQUENCE</scope>
    <source>
        <strain evidence="14">Prilba</strain>
    </source>
</reference>
<evidence type="ECO:0000256" key="3">
    <source>
        <dbReference type="ARBA" id="ARBA00012958"/>
    </source>
</evidence>
<keyword evidence="9 13" id="KW-0752">Steroid biosynthesis</keyword>
<evidence type="ECO:0000313" key="14">
    <source>
        <dbReference type="EMBL" id="KAF8472906.1"/>
    </source>
</evidence>
<dbReference type="PIRSF" id="PIRSF017288">
    <property type="entry name" value="PMK_GHMP_euk"/>
    <property type="match status" value="1"/>
</dbReference>
<evidence type="ECO:0000256" key="11">
    <source>
        <dbReference type="ARBA" id="ARBA00023221"/>
    </source>
</evidence>
<comment type="similarity">
    <text evidence="2 13">Belongs to the GHMP kinase family. Mevalonate kinase subfamily.</text>
</comment>
<evidence type="ECO:0000256" key="10">
    <source>
        <dbReference type="ARBA" id="ARBA00023098"/>
    </source>
</evidence>
<evidence type="ECO:0000256" key="7">
    <source>
        <dbReference type="ARBA" id="ARBA00022777"/>
    </source>
</evidence>
<keyword evidence="7 13" id="KW-0418">Kinase</keyword>
<keyword evidence="4 13" id="KW-0444">Lipid biosynthesis</keyword>
<keyword evidence="6" id="KW-0547">Nucleotide-binding</keyword>
<dbReference type="PANTHER" id="PTHR31814:SF2">
    <property type="entry name" value="PHOSPHOMEVALONATE KINASE"/>
    <property type="match status" value="1"/>
</dbReference>
<dbReference type="EC" id="2.7.4.2" evidence="3 13"/>
<accession>A0A9P5JYV7</accession>
<dbReference type="PANTHER" id="PTHR31814">
    <property type="match status" value="1"/>
</dbReference>
<evidence type="ECO:0000256" key="12">
    <source>
        <dbReference type="ARBA" id="ARBA00029326"/>
    </source>
</evidence>
<dbReference type="GO" id="GO:0019287">
    <property type="term" value="P:isopentenyl diphosphate biosynthetic process, mevalonate pathway"/>
    <property type="evidence" value="ECO:0007669"/>
    <property type="project" value="UniProtKB-UniRule"/>
</dbReference>
<dbReference type="EMBL" id="WHVB01000019">
    <property type="protein sequence ID" value="KAF8472906.1"/>
    <property type="molecule type" value="Genomic_DNA"/>
</dbReference>
<keyword evidence="10 13" id="KW-0443">Lipid metabolism</keyword>
<keyword evidence="5 13" id="KW-0808">Transferase</keyword>
<organism evidence="14 15">
    <name type="scientific">Russula ochroleuca</name>
    <dbReference type="NCBI Taxonomy" id="152965"/>
    <lineage>
        <taxon>Eukaryota</taxon>
        <taxon>Fungi</taxon>
        <taxon>Dikarya</taxon>
        <taxon>Basidiomycota</taxon>
        <taxon>Agaricomycotina</taxon>
        <taxon>Agaricomycetes</taxon>
        <taxon>Russulales</taxon>
        <taxon>Russulaceae</taxon>
        <taxon>Russula</taxon>
    </lineage>
</organism>
<name>A0A9P5JYV7_9AGAM</name>
<evidence type="ECO:0000256" key="1">
    <source>
        <dbReference type="ARBA" id="ARBA00005017"/>
    </source>
</evidence>
<dbReference type="OrthoDB" id="10262935at2759"/>
<dbReference type="InterPro" id="IPR016005">
    <property type="entry name" value="Erg8"/>
</dbReference>
<evidence type="ECO:0000256" key="8">
    <source>
        <dbReference type="ARBA" id="ARBA00022840"/>
    </source>
</evidence>
<gene>
    <name evidence="14" type="ORF">DFH94DRAFT_142787</name>
</gene>
<dbReference type="GO" id="GO:0010142">
    <property type="term" value="P:farnesyl diphosphate biosynthetic process, mevalonate pathway"/>
    <property type="evidence" value="ECO:0007669"/>
    <property type="project" value="TreeGrafter"/>
</dbReference>
<dbReference type="InterPro" id="IPR014721">
    <property type="entry name" value="Ribsml_uS5_D2-typ_fold_subgr"/>
</dbReference>
<keyword evidence="11 13" id="KW-0753">Steroid metabolism</keyword>
<dbReference type="Gene3D" id="3.30.230.10">
    <property type="match status" value="1"/>
</dbReference>
<evidence type="ECO:0000313" key="15">
    <source>
        <dbReference type="Proteomes" id="UP000759537"/>
    </source>
</evidence>
<dbReference type="SUPFAM" id="SSF54211">
    <property type="entry name" value="Ribosomal protein S5 domain 2-like"/>
    <property type="match status" value="1"/>
</dbReference>
<dbReference type="AlphaFoldDB" id="A0A9P5JYV7"/>
<keyword evidence="15" id="KW-1185">Reference proteome</keyword>
<protein>
    <recommendedName>
        <fullName evidence="3 13">Phosphomevalonate kinase</fullName>
        <ecNumber evidence="3 13">2.7.4.2</ecNumber>
    </recommendedName>
</protein>
<evidence type="ECO:0000256" key="5">
    <source>
        <dbReference type="ARBA" id="ARBA00022679"/>
    </source>
</evidence>
<dbReference type="GO" id="GO:0005524">
    <property type="term" value="F:ATP binding"/>
    <property type="evidence" value="ECO:0007669"/>
    <property type="project" value="UniProtKB-UniRule"/>
</dbReference>
<evidence type="ECO:0000256" key="9">
    <source>
        <dbReference type="ARBA" id="ARBA00022955"/>
    </source>
</evidence>
<proteinExistence type="inferred from homology"/>
<sequence>MSSLVLSAPGKVLLAGGYLVLDPAYSGVVVSTSSRFYTVITPGINNRIVVRSPQFINATWSYSWSISSPSSVVVSQVESPEASKNKFVHLALQKTLSLALEARGPAELERALGAGLDITIVGDNDFYSQQDQLKSRNLPVSLASLAEIPPFSPTGVELADVAKTGLGSSAALITSLVTALLVQAGLIAPDQLASASARRLAHNVAQFVHCLAQGKVGSGFDVSAAAFGSQFYTRFSPAVLQPLMDDSSGSQSLLSVLAPENQAWDLTVTPFTLPPRTRLLLADIHAGSNTPLLVSKVLKWRAENSAVAHSVWTALDQCNTSLGQTLARLTELYDRDEYAYVETVRWAAGLQPRQWLANPNMPQAQSTCLEVFYEAHLLTEQIRSKMREMGKLSGVEIEPEKQTQLLDASVSMAGVIGGGVPGAGGFDAVWLLVCEPPEDTPGLPPLPRIERLWQGFAGVAPLLAQESKAQGVTLERLDDVPGLAAVVNAEARV</sequence>
<dbReference type="InterPro" id="IPR020568">
    <property type="entry name" value="Ribosomal_Su5_D2-typ_SF"/>
</dbReference>
<reference evidence="14" key="1">
    <citation type="submission" date="2019-10" db="EMBL/GenBank/DDBJ databases">
        <authorList>
            <consortium name="DOE Joint Genome Institute"/>
            <person name="Kuo A."/>
            <person name="Miyauchi S."/>
            <person name="Kiss E."/>
            <person name="Drula E."/>
            <person name="Kohler A."/>
            <person name="Sanchez-Garcia M."/>
            <person name="Andreopoulos B."/>
            <person name="Barry K.W."/>
            <person name="Bonito G."/>
            <person name="Buee M."/>
            <person name="Carver A."/>
            <person name="Chen C."/>
            <person name="Cichocki N."/>
            <person name="Clum A."/>
            <person name="Culley D."/>
            <person name="Crous P.W."/>
            <person name="Fauchery L."/>
            <person name="Girlanda M."/>
            <person name="Hayes R."/>
            <person name="Keri Z."/>
            <person name="LaButti K."/>
            <person name="Lipzen A."/>
            <person name="Lombard V."/>
            <person name="Magnuson J."/>
            <person name="Maillard F."/>
            <person name="Morin E."/>
            <person name="Murat C."/>
            <person name="Nolan M."/>
            <person name="Ohm R."/>
            <person name="Pangilinan J."/>
            <person name="Pereira M."/>
            <person name="Perotto S."/>
            <person name="Peter M."/>
            <person name="Riley R."/>
            <person name="Sitrit Y."/>
            <person name="Stielow B."/>
            <person name="Szollosi G."/>
            <person name="Zifcakova L."/>
            <person name="Stursova M."/>
            <person name="Spatafora J.W."/>
            <person name="Tedersoo L."/>
            <person name="Vaario L.-M."/>
            <person name="Yamada A."/>
            <person name="Yan M."/>
            <person name="Wang P."/>
            <person name="Xu J."/>
            <person name="Bruns T."/>
            <person name="Baldrian P."/>
            <person name="Vilgalys R."/>
            <person name="Henrissat B."/>
            <person name="Grigoriev I.V."/>
            <person name="Hibbett D."/>
            <person name="Nagy L.G."/>
            <person name="Martin F.M."/>
        </authorList>
    </citation>
    <scope>NUCLEOTIDE SEQUENCE</scope>
    <source>
        <strain evidence="14">Prilba</strain>
    </source>
</reference>
<evidence type="ECO:0000256" key="4">
    <source>
        <dbReference type="ARBA" id="ARBA00022516"/>
    </source>
</evidence>
<comment type="catalytic activity">
    <reaction evidence="12">
        <text>(R)-5-phosphomevalonate + ATP = (R)-5-diphosphomevalonate + ADP</text>
        <dbReference type="Rhea" id="RHEA:16341"/>
        <dbReference type="ChEBI" id="CHEBI:30616"/>
        <dbReference type="ChEBI" id="CHEBI:57557"/>
        <dbReference type="ChEBI" id="CHEBI:58146"/>
        <dbReference type="ChEBI" id="CHEBI:456216"/>
        <dbReference type="EC" id="2.7.4.2"/>
    </reaction>
    <physiologicalReaction direction="left-to-right" evidence="12">
        <dbReference type="Rhea" id="RHEA:16342"/>
    </physiologicalReaction>
</comment>